<dbReference type="Proteomes" id="UP000015354">
    <property type="component" value="Unassembled WGS sequence"/>
</dbReference>
<protein>
    <submittedName>
        <fullName evidence="2">Uncharacterized protein</fullName>
    </submittedName>
</protein>
<keyword evidence="3" id="KW-1185">Reference proteome</keyword>
<evidence type="ECO:0000313" key="3">
    <source>
        <dbReference type="Proteomes" id="UP000015354"/>
    </source>
</evidence>
<dbReference type="EMBL" id="ATMH01010861">
    <property type="protein sequence ID" value="EPY16827.1"/>
    <property type="molecule type" value="Genomic_DNA"/>
</dbReference>
<evidence type="ECO:0000313" key="2">
    <source>
        <dbReference type="EMBL" id="EPY16827.1"/>
    </source>
</evidence>
<feature type="region of interest" description="Disordered" evidence="1">
    <location>
        <begin position="1"/>
        <end position="49"/>
    </location>
</feature>
<gene>
    <name evidence="2" type="ORF">STCU_10961</name>
</gene>
<feature type="region of interest" description="Disordered" evidence="1">
    <location>
        <begin position="232"/>
        <end position="260"/>
    </location>
</feature>
<sequence length="302" mass="33293">MKHRRRSQRMWRTSNPGSSSSGDDDDDDAVDADAHGGALPGFYENSDDEGAVSTSHFLDGREVIKDWVPMADVASLLPSVYFPLRIPKEAAPADPHADSAHGHTSEDQYYYYDGGFYFQGIPHLLVRPSALQLFARQSRQLYQFIGMHSVVIKPPKRVRHASSSPPSPRQAGGVGGGTAVDLPSAAAAVSDGDVITWEEYTVLKELDGAYAAFIVCVLAGRLWAQQRRRQRWHQQHARSTRPPSSMGTRRGSCTTESRAMSCHGDEDDWAFAVDDREEEEDEGWLVDASLLMLPDVAYAAPC</sequence>
<comment type="caution">
    <text evidence="2">The sequence shown here is derived from an EMBL/GenBank/DDBJ whole genome shotgun (WGS) entry which is preliminary data.</text>
</comment>
<dbReference type="AlphaFoldDB" id="S9TFI0"/>
<feature type="compositionally biased region" description="Polar residues" evidence="1">
    <location>
        <begin position="241"/>
        <end position="258"/>
    </location>
</feature>
<accession>S9TFI0</accession>
<feature type="compositionally biased region" description="Acidic residues" evidence="1">
    <location>
        <begin position="22"/>
        <end position="31"/>
    </location>
</feature>
<evidence type="ECO:0000256" key="1">
    <source>
        <dbReference type="SAM" id="MobiDB-lite"/>
    </source>
</evidence>
<organism evidence="2 3">
    <name type="scientific">Strigomonas culicis</name>
    <dbReference type="NCBI Taxonomy" id="28005"/>
    <lineage>
        <taxon>Eukaryota</taxon>
        <taxon>Discoba</taxon>
        <taxon>Euglenozoa</taxon>
        <taxon>Kinetoplastea</taxon>
        <taxon>Metakinetoplastina</taxon>
        <taxon>Trypanosomatida</taxon>
        <taxon>Trypanosomatidae</taxon>
        <taxon>Strigomonadinae</taxon>
        <taxon>Strigomonas</taxon>
    </lineage>
</organism>
<proteinExistence type="predicted"/>
<reference evidence="2 3" key="1">
    <citation type="journal article" date="2013" name="PLoS ONE">
        <title>Predicting the Proteins of Angomonas deanei, Strigomonas culicis and Their Respective Endosymbionts Reveals New Aspects of the Trypanosomatidae Family.</title>
        <authorList>
            <person name="Motta M.C."/>
            <person name="Martins A.C."/>
            <person name="de Souza S.S."/>
            <person name="Catta-Preta C.M."/>
            <person name="Silva R."/>
            <person name="Klein C.C."/>
            <person name="de Almeida L.G."/>
            <person name="de Lima Cunha O."/>
            <person name="Ciapina L.P."/>
            <person name="Brocchi M."/>
            <person name="Colabardini A.C."/>
            <person name="de Araujo Lima B."/>
            <person name="Machado C.R."/>
            <person name="de Almeida Soares C.M."/>
            <person name="Probst C.M."/>
            <person name="de Menezes C.B."/>
            <person name="Thompson C.E."/>
            <person name="Bartholomeu D.C."/>
            <person name="Gradia D.F."/>
            <person name="Pavoni D.P."/>
            <person name="Grisard E.C."/>
            <person name="Fantinatti-Garboggini F."/>
            <person name="Marchini F.K."/>
            <person name="Rodrigues-Luiz G.F."/>
            <person name="Wagner G."/>
            <person name="Goldman G.H."/>
            <person name="Fietto J.L."/>
            <person name="Elias M.C."/>
            <person name="Goldman M.H."/>
            <person name="Sagot M.F."/>
            <person name="Pereira M."/>
            <person name="Stoco P.H."/>
            <person name="de Mendonca-Neto R.P."/>
            <person name="Teixeira S.M."/>
            <person name="Maciel T.E."/>
            <person name="de Oliveira Mendes T.A."/>
            <person name="Urmenyi T.P."/>
            <person name="de Souza W."/>
            <person name="Schenkman S."/>
            <person name="de Vasconcelos A.T."/>
        </authorList>
    </citation>
    <scope>NUCLEOTIDE SEQUENCE [LARGE SCALE GENOMIC DNA]</scope>
</reference>
<name>S9TFI0_9TRYP</name>
<dbReference type="OrthoDB" id="263013at2759"/>
<feature type="region of interest" description="Disordered" evidence="1">
    <location>
        <begin position="156"/>
        <end position="178"/>
    </location>
</feature>